<dbReference type="NCBIfam" id="TIGR02241">
    <property type="entry name" value="conserved hypothetical phage tail region protein"/>
    <property type="match status" value="1"/>
</dbReference>
<dbReference type="InterPro" id="IPR011747">
    <property type="entry name" value="CHP02241"/>
</dbReference>
<dbReference type="AlphaFoldDB" id="A0A0F9SYZ2"/>
<dbReference type="EMBL" id="LAZR01000367">
    <property type="protein sequence ID" value="KKN72174.1"/>
    <property type="molecule type" value="Genomic_DNA"/>
</dbReference>
<evidence type="ECO:0000313" key="1">
    <source>
        <dbReference type="EMBL" id="KKN72174.1"/>
    </source>
</evidence>
<protein>
    <recommendedName>
        <fullName evidence="2">Phage tail protein</fullName>
    </recommendedName>
</protein>
<dbReference type="Pfam" id="PF06841">
    <property type="entry name" value="Phage_T4_gp19"/>
    <property type="match status" value="1"/>
</dbReference>
<proteinExistence type="predicted"/>
<dbReference type="PANTHER" id="PTHR38009:SF1">
    <property type="entry name" value="CONSERVED HYPOTHETICAL PHAGE TAIL PROTEIN"/>
    <property type="match status" value="1"/>
</dbReference>
<sequence length="155" mass="17504">MPIIGGPRSFHDKFKFLVEIDGVLSAAFNKCGELSAEFAKIEYSEGGTLIPNKTPGRMTFADVTLERGVASDLDLFLWFSQTGIASANFGLPEPAYKRDLDIVQKDRDNTTLRRWHLNNAWVLKFVAGEWDNDADEKAIEMVTLTYDFFELVFSL</sequence>
<gene>
    <name evidence="1" type="ORF">LCGC14_0413110</name>
</gene>
<dbReference type="GO" id="GO:0005198">
    <property type="term" value="F:structural molecule activity"/>
    <property type="evidence" value="ECO:0007669"/>
    <property type="project" value="InterPro"/>
</dbReference>
<accession>A0A0F9SYZ2</accession>
<name>A0A0F9SYZ2_9ZZZZ</name>
<reference evidence="1" key="1">
    <citation type="journal article" date="2015" name="Nature">
        <title>Complex archaea that bridge the gap between prokaryotes and eukaryotes.</title>
        <authorList>
            <person name="Spang A."/>
            <person name="Saw J.H."/>
            <person name="Jorgensen S.L."/>
            <person name="Zaremba-Niedzwiedzka K."/>
            <person name="Martijn J."/>
            <person name="Lind A.E."/>
            <person name="van Eijk R."/>
            <person name="Schleper C."/>
            <person name="Guy L."/>
            <person name="Ettema T.J."/>
        </authorList>
    </citation>
    <scope>NUCLEOTIDE SEQUENCE</scope>
</reference>
<dbReference type="PANTHER" id="PTHR38009">
    <property type="entry name" value="CONSERVED HYPOTHETICAL PHAGE TAIL PROTEIN"/>
    <property type="match status" value="1"/>
</dbReference>
<comment type="caution">
    <text evidence="1">The sequence shown here is derived from an EMBL/GenBank/DDBJ whole genome shotgun (WGS) entry which is preliminary data.</text>
</comment>
<dbReference type="InterPro" id="IPR010667">
    <property type="entry name" value="Phage_T4_Gp19"/>
</dbReference>
<organism evidence="1">
    <name type="scientific">marine sediment metagenome</name>
    <dbReference type="NCBI Taxonomy" id="412755"/>
    <lineage>
        <taxon>unclassified sequences</taxon>
        <taxon>metagenomes</taxon>
        <taxon>ecological metagenomes</taxon>
    </lineage>
</organism>
<evidence type="ECO:0008006" key="2">
    <source>
        <dbReference type="Google" id="ProtNLM"/>
    </source>
</evidence>